<evidence type="ECO:0000256" key="1">
    <source>
        <dbReference type="SAM" id="MobiDB-lite"/>
    </source>
</evidence>
<keyword evidence="2" id="KW-0732">Signal</keyword>
<feature type="compositionally biased region" description="Acidic residues" evidence="1">
    <location>
        <begin position="101"/>
        <end position="118"/>
    </location>
</feature>
<feature type="region of interest" description="Disordered" evidence="1">
    <location>
        <begin position="96"/>
        <end position="129"/>
    </location>
</feature>
<evidence type="ECO:0000313" key="4">
    <source>
        <dbReference type="Proteomes" id="UP000800040"/>
    </source>
</evidence>
<gene>
    <name evidence="3" type="ORF">BDW02DRAFT_98880</name>
</gene>
<keyword evidence="4" id="KW-1185">Reference proteome</keyword>
<name>A0A6A5K334_9PLEO</name>
<reference evidence="3" key="1">
    <citation type="submission" date="2020-01" db="EMBL/GenBank/DDBJ databases">
        <authorList>
            <consortium name="DOE Joint Genome Institute"/>
            <person name="Haridas S."/>
            <person name="Albert R."/>
            <person name="Binder M."/>
            <person name="Bloem J."/>
            <person name="Labutti K."/>
            <person name="Salamov A."/>
            <person name="Andreopoulos B."/>
            <person name="Baker S.E."/>
            <person name="Barry K."/>
            <person name="Bills G."/>
            <person name="Bluhm B.H."/>
            <person name="Cannon C."/>
            <person name="Castanera R."/>
            <person name="Culley D.E."/>
            <person name="Daum C."/>
            <person name="Ezra D."/>
            <person name="Gonzalez J.B."/>
            <person name="Henrissat B."/>
            <person name="Kuo A."/>
            <person name="Liang C."/>
            <person name="Lipzen A."/>
            <person name="Lutzoni F."/>
            <person name="Magnuson J."/>
            <person name="Mondo S."/>
            <person name="Nolan M."/>
            <person name="Ohm R."/>
            <person name="Pangilinan J."/>
            <person name="Park H.-J."/>
            <person name="Ramirez L."/>
            <person name="Alfaro M."/>
            <person name="Sun H."/>
            <person name="Tritt A."/>
            <person name="Yoshinaga Y."/>
            <person name="Zwiers L.-H."/>
            <person name="Turgeon B.G."/>
            <person name="Goodwin S.B."/>
            <person name="Spatafora J.W."/>
            <person name="Crous P.W."/>
            <person name="Grigoriev I.V."/>
        </authorList>
    </citation>
    <scope>NUCLEOTIDE SEQUENCE</scope>
    <source>
        <strain evidence="3">P77</strain>
    </source>
</reference>
<dbReference type="Proteomes" id="UP000800040">
    <property type="component" value="Unassembled WGS sequence"/>
</dbReference>
<dbReference type="AlphaFoldDB" id="A0A6A5K334"/>
<evidence type="ECO:0000313" key="3">
    <source>
        <dbReference type="EMBL" id="KAF1830486.1"/>
    </source>
</evidence>
<sequence>MRSTSIALFVLAVLRPYLVAAESSSGISFEELAARHNAQIFTRQVPPPGPGDIVAPEDLDDYIILDEDDEFFANDTNFPNEYYDDEDEIIDTRLVPKSLVDDEEMSNELQERDDEDDGLPSPNIEMCNM</sequence>
<organism evidence="3 4">
    <name type="scientific">Decorospora gaudefroyi</name>
    <dbReference type="NCBI Taxonomy" id="184978"/>
    <lineage>
        <taxon>Eukaryota</taxon>
        <taxon>Fungi</taxon>
        <taxon>Dikarya</taxon>
        <taxon>Ascomycota</taxon>
        <taxon>Pezizomycotina</taxon>
        <taxon>Dothideomycetes</taxon>
        <taxon>Pleosporomycetidae</taxon>
        <taxon>Pleosporales</taxon>
        <taxon>Pleosporineae</taxon>
        <taxon>Pleosporaceae</taxon>
        <taxon>Decorospora</taxon>
    </lineage>
</organism>
<feature type="chain" id="PRO_5025647566" evidence="2">
    <location>
        <begin position="22"/>
        <end position="129"/>
    </location>
</feature>
<proteinExistence type="predicted"/>
<feature type="signal peptide" evidence="2">
    <location>
        <begin position="1"/>
        <end position="21"/>
    </location>
</feature>
<evidence type="ECO:0000256" key="2">
    <source>
        <dbReference type="SAM" id="SignalP"/>
    </source>
</evidence>
<dbReference type="EMBL" id="ML975394">
    <property type="protein sequence ID" value="KAF1830486.1"/>
    <property type="molecule type" value="Genomic_DNA"/>
</dbReference>
<protein>
    <submittedName>
        <fullName evidence="3">Uncharacterized protein</fullName>
    </submittedName>
</protein>
<accession>A0A6A5K334</accession>